<proteinExistence type="predicted"/>
<dbReference type="EMBL" id="LAZR01019701">
    <property type="protein sequence ID" value="KKL91561.1"/>
    <property type="molecule type" value="Genomic_DNA"/>
</dbReference>
<name>A0A0F9GM23_9ZZZZ</name>
<protein>
    <submittedName>
        <fullName evidence="1">Uncharacterized protein</fullName>
    </submittedName>
</protein>
<reference evidence="1" key="1">
    <citation type="journal article" date="2015" name="Nature">
        <title>Complex archaea that bridge the gap between prokaryotes and eukaryotes.</title>
        <authorList>
            <person name="Spang A."/>
            <person name="Saw J.H."/>
            <person name="Jorgensen S.L."/>
            <person name="Zaremba-Niedzwiedzka K."/>
            <person name="Martijn J."/>
            <person name="Lind A.E."/>
            <person name="van Eijk R."/>
            <person name="Schleper C."/>
            <person name="Guy L."/>
            <person name="Ettema T.J."/>
        </authorList>
    </citation>
    <scope>NUCLEOTIDE SEQUENCE</scope>
</reference>
<dbReference type="AlphaFoldDB" id="A0A0F9GM23"/>
<evidence type="ECO:0000313" key="1">
    <source>
        <dbReference type="EMBL" id="KKL91561.1"/>
    </source>
</evidence>
<sequence length="108" mass="12015">MNAVYRDYPPYRTGELVGVVTGNNEPDLRRWLGTIDRRAAKLMPSARQVALDFEAYRLSLLDKTVWLKPNVRVVGCLTPDGEVLAVTDGNKPLLKKFGNYSTESSGNS</sequence>
<accession>A0A0F9GM23</accession>
<organism evidence="1">
    <name type="scientific">marine sediment metagenome</name>
    <dbReference type="NCBI Taxonomy" id="412755"/>
    <lineage>
        <taxon>unclassified sequences</taxon>
        <taxon>metagenomes</taxon>
        <taxon>ecological metagenomes</taxon>
    </lineage>
</organism>
<comment type="caution">
    <text evidence="1">The sequence shown here is derived from an EMBL/GenBank/DDBJ whole genome shotgun (WGS) entry which is preliminary data.</text>
</comment>
<gene>
    <name evidence="1" type="ORF">LCGC14_1893440</name>
</gene>